<keyword evidence="2" id="KW-1185">Reference proteome</keyword>
<evidence type="ECO:0000313" key="1">
    <source>
        <dbReference type="EMBL" id="OLF14820.1"/>
    </source>
</evidence>
<comment type="caution">
    <text evidence="1">The sequence shown here is derived from an EMBL/GenBank/DDBJ whole genome shotgun (WGS) entry which is preliminary data.</text>
</comment>
<dbReference type="STRING" id="1912961.BU204_24990"/>
<reference evidence="1 2" key="1">
    <citation type="submission" date="2016-12" db="EMBL/GenBank/DDBJ databases">
        <title>The draft genome sequence of Actinophytocola sp. 11-183.</title>
        <authorList>
            <person name="Wang W."/>
            <person name="Yuan L."/>
        </authorList>
    </citation>
    <scope>NUCLEOTIDE SEQUENCE [LARGE SCALE GENOMIC DNA]</scope>
    <source>
        <strain evidence="1 2">11-183</strain>
    </source>
</reference>
<sequence>MAIHAGEVLFDERGTAGDAVESVFRLLDSAEVRAATSLALGDLVVGVSAPIRDGVIEAGLPGVDPASYRPVTVEFKGTSFPAWIYIPGVTGPSPQPRSGPVDGPGDLLHRSILLVDIEDSDSRPDDVKWRHRAELRSIVFGAVADIGVAPEAFTAKDTGDGWRVLFLPEVAKNRLAGPLVAALVRRLVRYNDAAAPGERMRLRTVLHAGELLWDGSDFFGSALNEASWLVDSDELRECLALRAAPAVLMVSDVIYNGVVRHGYGEIDPERYEPRLVRAKKRDLATWVCWLGGDLAGDRA</sequence>
<gene>
    <name evidence="1" type="ORF">BU204_24990</name>
</gene>
<accession>A0A1Q8CKC9</accession>
<protein>
    <submittedName>
        <fullName evidence="1">Uncharacterized protein</fullName>
    </submittedName>
</protein>
<dbReference type="EMBL" id="MSIE01000048">
    <property type="protein sequence ID" value="OLF14820.1"/>
    <property type="molecule type" value="Genomic_DNA"/>
</dbReference>
<dbReference type="Proteomes" id="UP000185596">
    <property type="component" value="Unassembled WGS sequence"/>
</dbReference>
<proteinExistence type="predicted"/>
<organism evidence="1 2">
    <name type="scientific">Actinophytocola xanthii</name>
    <dbReference type="NCBI Taxonomy" id="1912961"/>
    <lineage>
        <taxon>Bacteria</taxon>
        <taxon>Bacillati</taxon>
        <taxon>Actinomycetota</taxon>
        <taxon>Actinomycetes</taxon>
        <taxon>Pseudonocardiales</taxon>
        <taxon>Pseudonocardiaceae</taxon>
    </lineage>
</organism>
<dbReference type="InterPro" id="IPR029787">
    <property type="entry name" value="Nucleotide_cyclase"/>
</dbReference>
<dbReference type="Gene3D" id="3.30.70.1230">
    <property type="entry name" value="Nucleotide cyclase"/>
    <property type="match status" value="1"/>
</dbReference>
<dbReference type="SUPFAM" id="SSF55073">
    <property type="entry name" value="Nucleotide cyclase"/>
    <property type="match status" value="1"/>
</dbReference>
<evidence type="ECO:0000313" key="2">
    <source>
        <dbReference type="Proteomes" id="UP000185596"/>
    </source>
</evidence>
<name>A0A1Q8CKC9_9PSEU</name>
<dbReference type="AlphaFoldDB" id="A0A1Q8CKC9"/>